<feature type="transmembrane region" description="Helical" evidence="3">
    <location>
        <begin position="182"/>
        <end position="201"/>
    </location>
</feature>
<name>A0A1D1W847_RAMVA</name>
<dbReference type="PANTHER" id="PTHR11360">
    <property type="entry name" value="MONOCARBOXYLATE TRANSPORTER"/>
    <property type="match status" value="1"/>
</dbReference>
<feature type="transmembrane region" description="Helical" evidence="3">
    <location>
        <begin position="480"/>
        <end position="504"/>
    </location>
</feature>
<sequence length="555" mass="60144">MLAGLLLLDHTRVSRPLVISCRLQIMTTTVDWNEGGKGDAPVQETTVTVVTRTVTPPPAYRPDEKEPSMISDRVSTRERRLSIETGDATDLTNPLSSTDNTAKNETKAPDGGYGWVIVFAVFMIHVILDGLTFSFGMLFPPILEEFQASKSAAAWIVSMLMGTTFFCGPVSSILSAKYSYRTVAFCGGLLAFIGAVSGSFARQTWHLIVTYGLIMGIGFGGVYLPAIVSVATWFDKRRPLAMGIAVCGSGIGIWGFSTIIPILIEEYGLRGCLLWEGAVVLHVLIFAALLRSAADEGKRNRGKASRTDRKNSLEMEELEKKTPPVKDGVPTTLDPNTGFWEKIVFKMPWFSLWQYWVLLVVVFTAGIAGYIPFTYLTHRAIKEIGSTASDTGLLVSITGGCNLVGRLLSGLLSVQPWCNTQLLYTSAFIISGIATTASVYCNSFTAFAIYGGIYGWTGGIIIALQSIVMTEIVGIDLFSGAFGVSLFVLGFSALIGSPAAGAIVDADGDYYRTFKIFGIMMLAGGLIFLPVPISNIWRRYRSRGKDRVTATTGSR</sequence>
<accession>A0A1D1W847</accession>
<dbReference type="EMBL" id="BDGG01000023">
    <property type="protein sequence ID" value="GAV09545.1"/>
    <property type="molecule type" value="Genomic_DNA"/>
</dbReference>
<dbReference type="CDD" id="cd17352">
    <property type="entry name" value="MFS_MCT_SLC16"/>
    <property type="match status" value="1"/>
</dbReference>
<protein>
    <recommendedName>
        <fullName evidence="4">Major facilitator superfamily (MFS) profile domain-containing protein</fullName>
    </recommendedName>
</protein>
<gene>
    <name evidence="5" type="primary">RvY_19060-1</name>
    <name evidence="5" type="synonym">RvY_19060.1</name>
    <name evidence="5" type="ORF">RvY_19060</name>
</gene>
<evidence type="ECO:0000256" key="1">
    <source>
        <dbReference type="ARBA" id="ARBA00004141"/>
    </source>
</evidence>
<evidence type="ECO:0000313" key="5">
    <source>
        <dbReference type="EMBL" id="GAV09545.1"/>
    </source>
</evidence>
<dbReference type="PROSITE" id="PS50850">
    <property type="entry name" value="MFS"/>
    <property type="match status" value="1"/>
</dbReference>
<proteinExistence type="predicted"/>
<dbReference type="PANTHER" id="PTHR11360:SF284">
    <property type="entry name" value="EG:103B4.3 PROTEIN-RELATED"/>
    <property type="match status" value="1"/>
</dbReference>
<dbReference type="Gene3D" id="1.20.1250.20">
    <property type="entry name" value="MFS general substrate transporter like domains"/>
    <property type="match status" value="1"/>
</dbReference>
<keyword evidence="6" id="KW-1185">Reference proteome</keyword>
<feature type="transmembrane region" description="Helical" evidence="3">
    <location>
        <begin position="352"/>
        <end position="373"/>
    </location>
</feature>
<feature type="compositionally biased region" description="Polar residues" evidence="2">
    <location>
        <begin position="90"/>
        <end position="101"/>
    </location>
</feature>
<dbReference type="AlphaFoldDB" id="A0A1D1W847"/>
<dbReference type="SUPFAM" id="SSF103473">
    <property type="entry name" value="MFS general substrate transporter"/>
    <property type="match status" value="1"/>
</dbReference>
<feature type="transmembrane region" description="Helical" evidence="3">
    <location>
        <begin position="516"/>
        <end position="537"/>
    </location>
</feature>
<dbReference type="Pfam" id="PF07690">
    <property type="entry name" value="MFS_1"/>
    <property type="match status" value="1"/>
</dbReference>
<dbReference type="OrthoDB" id="6499973at2759"/>
<evidence type="ECO:0000259" key="4">
    <source>
        <dbReference type="PROSITE" id="PS50850"/>
    </source>
</evidence>
<keyword evidence="3" id="KW-0472">Membrane</keyword>
<reference evidence="5 6" key="1">
    <citation type="journal article" date="2016" name="Nat. Commun.">
        <title>Extremotolerant tardigrade genome and improved radiotolerance of human cultured cells by tardigrade-unique protein.</title>
        <authorList>
            <person name="Hashimoto T."/>
            <person name="Horikawa D.D."/>
            <person name="Saito Y."/>
            <person name="Kuwahara H."/>
            <person name="Kozuka-Hata H."/>
            <person name="Shin-I T."/>
            <person name="Minakuchi Y."/>
            <person name="Ohishi K."/>
            <person name="Motoyama A."/>
            <person name="Aizu T."/>
            <person name="Enomoto A."/>
            <person name="Kondo K."/>
            <person name="Tanaka S."/>
            <person name="Hara Y."/>
            <person name="Koshikawa S."/>
            <person name="Sagara H."/>
            <person name="Miura T."/>
            <person name="Yokobori S."/>
            <person name="Miyagawa K."/>
            <person name="Suzuki Y."/>
            <person name="Kubo T."/>
            <person name="Oyama M."/>
            <person name="Kohara Y."/>
            <person name="Fujiyama A."/>
            <person name="Arakawa K."/>
            <person name="Katayama T."/>
            <person name="Toyoda A."/>
            <person name="Kunieda T."/>
        </authorList>
    </citation>
    <scope>NUCLEOTIDE SEQUENCE [LARGE SCALE GENOMIC DNA]</scope>
    <source>
        <strain evidence="5 6">YOKOZUNA-1</strain>
    </source>
</reference>
<feature type="transmembrane region" description="Helical" evidence="3">
    <location>
        <begin position="152"/>
        <end position="170"/>
    </location>
</feature>
<dbReference type="InterPro" id="IPR036259">
    <property type="entry name" value="MFS_trans_sf"/>
</dbReference>
<feature type="transmembrane region" description="Helical" evidence="3">
    <location>
        <begin position="274"/>
        <end position="294"/>
    </location>
</feature>
<feature type="domain" description="Major facilitator superfamily (MFS) profile" evidence="4">
    <location>
        <begin position="115"/>
        <end position="536"/>
    </location>
</feature>
<keyword evidence="3" id="KW-0812">Transmembrane</keyword>
<feature type="region of interest" description="Disordered" evidence="2">
    <location>
        <begin position="54"/>
        <end position="105"/>
    </location>
</feature>
<feature type="region of interest" description="Disordered" evidence="2">
    <location>
        <begin position="300"/>
        <end position="327"/>
    </location>
</feature>
<feature type="compositionally biased region" description="Basic and acidic residues" evidence="2">
    <location>
        <begin position="300"/>
        <end position="324"/>
    </location>
</feature>
<feature type="transmembrane region" description="Helical" evidence="3">
    <location>
        <begin position="113"/>
        <end position="140"/>
    </location>
</feature>
<dbReference type="GO" id="GO:0008028">
    <property type="term" value="F:monocarboxylic acid transmembrane transporter activity"/>
    <property type="evidence" value="ECO:0007669"/>
    <property type="project" value="TreeGrafter"/>
</dbReference>
<dbReference type="Proteomes" id="UP000186922">
    <property type="component" value="Unassembled WGS sequence"/>
</dbReference>
<evidence type="ECO:0000313" key="6">
    <source>
        <dbReference type="Proteomes" id="UP000186922"/>
    </source>
</evidence>
<organism evidence="5 6">
    <name type="scientific">Ramazzottius varieornatus</name>
    <name type="common">Water bear</name>
    <name type="synonym">Tardigrade</name>
    <dbReference type="NCBI Taxonomy" id="947166"/>
    <lineage>
        <taxon>Eukaryota</taxon>
        <taxon>Metazoa</taxon>
        <taxon>Ecdysozoa</taxon>
        <taxon>Tardigrada</taxon>
        <taxon>Eutardigrada</taxon>
        <taxon>Parachela</taxon>
        <taxon>Hypsibioidea</taxon>
        <taxon>Ramazzottiidae</taxon>
        <taxon>Ramazzottius</taxon>
    </lineage>
</organism>
<dbReference type="InterPro" id="IPR050327">
    <property type="entry name" value="Proton-linked_MCT"/>
</dbReference>
<comment type="subcellular location">
    <subcellularLocation>
        <location evidence="1">Membrane</location>
        <topology evidence="1">Multi-pass membrane protein</topology>
    </subcellularLocation>
</comment>
<keyword evidence="3" id="KW-1133">Transmembrane helix</keyword>
<dbReference type="GO" id="GO:0016020">
    <property type="term" value="C:membrane"/>
    <property type="evidence" value="ECO:0007669"/>
    <property type="project" value="UniProtKB-SubCell"/>
</dbReference>
<dbReference type="InterPro" id="IPR011701">
    <property type="entry name" value="MFS"/>
</dbReference>
<feature type="transmembrane region" description="Helical" evidence="3">
    <location>
        <begin position="240"/>
        <end position="262"/>
    </location>
</feature>
<evidence type="ECO:0000256" key="2">
    <source>
        <dbReference type="SAM" id="MobiDB-lite"/>
    </source>
</evidence>
<feature type="transmembrane region" description="Helical" evidence="3">
    <location>
        <begin position="393"/>
        <end position="414"/>
    </location>
</feature>
<dbReference type="InterPro" id="IPR020846">
    <property type="entry name" value="MFS_dom"/>
</dbReference>
<dbReference type="STRING" id="947166.A0A1D1W847"/>
<feature type="transmembrane region" description="Helical" evidence="3">
    <location>
        <begin position="446"/>
        <end position="468"/>
    </location>
</feature>
<comment type="caution">
    <text evidence="5">The sequence shown here is derived from an EMBL/GenBank/DDBJ whole genome shotgun (WGS) entry which is preliminary data.</text>
</comment>
<feature type="transmembrane region" description="Helical" evidence="3">
    <location>
        <begin position="421"/>
        <end position="440"/>
    </location>
</feature>
<feature type="transmembrane region" description="Helical" evidence="3">
    <location>
        <begin position="207"/>
        <end position="228"/>
    </location>
</feature>
<evidence type="ECO:0000256" key="3">
    <source>
        <dbReference type="SAM" id="Phobius"/>
    </source>
</evidence>